<keyword evidence="3 4" id="KW-0574">Periplasm</keyword>
<name>A0A411YXB4_9RHOB</name>
<comment type="similarity">
    <text evidence="4">Belongs to the FlgA family.</text>
</comment>
<protein>
    <recommendedName>
        <fullName evidence="4">Flagella basal body P-ring formation protein FlgA</fullName>
    </recommendedName>
</protein>
<dbReference type="AlphaFoldDB" id="A0A411YXB4"/>
<gene>
    <name evidence="7" type="primary">flgA</name>
    <name evidence="7" type="ORF">D1012_19635</name>
</gene>
<accession>A0A411YXB4</accession>
<reference evidence="7 8" key="1">
    <citation type="submission" date="2018-08" db="EMBL/GenBank/DDBJ databases">
        <title>Flavobacterium tibetense sp. nov., isolated from a wetland YonghuCo on Tibetan Plateau.</title>
        <authorList>
            <person name="Phurbu D."/>
            <person name="Lu H."/>
            <person name="Xing P."/>
        </authorList>
    </citation>
    <scope>NUCLEOTIDE SEQUENCE [LARGE SCALE GENOMIC DNA]</scope>
    <source>
        <strain evidence="7 8">DJC</strain>
    </source>
</reference>
<comment type="caution">
    <text evidence="7">The sequence shown here is derived from an EMBL/GenBank/DDBJ whole genome shotgun (WGS) entry which is preliminary data.</text>
</comment>
<evidence type="ECO:0000259" key="6">
    <source>
        <dbReference type="SMART" id="SM00858"/>
    </source>
</evidence>
<keyword evidence="2 5" id="KW-0732">Signal</keyword>
<dbReference type="PANTHER" id="PTHR36307">
    <property type="entry name" value="FLAGELLA BASAL BODY P-RING FORMATION PROTEIN FLGA"/>
    <property type="match status" value="1"/>
</dbReference>
<evidence type="ECO:0000313" key="7">
    <source>
        <dbReference type="EMBL" id="RGP35452.1"/>
    </source>
</evidence>
<dbReference type="EMBL" id="QWEY01000015">
    <property type="protein sequence ID" value="RGP35452.1"/>
    <property type="molecule type" value="Genomic_DNA"/>
</dbReference>
<dbReference type="InterPro" id="IPR039246">
    <property type="entry name" value="Flagellar_FlgA"/>
</dbReference>
<dbReference type="PANTHER" id="PTHR36307:SF1">
    <property type="entry name" value="FLAGELLA BASAL BODY P-RING FORMATION PROTEIN FLGA"/>
    <property type="match status" value="1"/>
</dbReference>
<dbReference type="InterPro" id="IPR017585">
    <property type="entry name" value="SAF_FlgA"/>
</dbReference>
<dbReference type="SMART" id="SM00858">
    <property type="entry name" value="SAF"/>
    <property type="match status" value="1"/>
</dbReference>
<keyword evidence="7" id="KW-0282">Flagellum</keyword>
<organism evidence="7 8">
    <name type="scientific">Pseudotabrizicola alkalilacus</name>
    <dbReference type="NCBI Taxonomy" id="2305252"/>
    <lineage>
        <taxon>Bacteria</taxon>
        <taxon>Pseudomonadati</taxon>
        <taxon>Pseudomonadota</taxon>
        <taxon>Alphaproteobacteria</taxon>
        <taxon>Rhodobacterales</taxon>
        <taxon>Paracoccaceae</taxon>
        <taxon>Pseudotabrizicola</taxon>
    </lineage>
</organism>
<keyword evidence="8" id="KW-1185">Reference proteome</keyword>
<evidence type="ECO:0000256" key="2">
    <source>
        <dbReference type="ARBA" id="ARBA00022729"/>
    </source>
</evidence>
<dbReference type="GO" id="GO:0042597">
    <property type="term" value="C:periplasmic space"/>
    <property type="evidence" value="ECO:0007669"/>
    <property type="project" value="UniProtKB-SubCell"/>
</dbReference>
<comment type="subcellular location">
    <subcellularLocation>
        <location evidence="1 4">Periplasm</location>
    </subcellularLocation>
</comment>
<dbReference type="RefSeq" id="WP_118155823.1">
    <property type="nucleotide sequence ID" value="NZ_QWEY01000015.1"/>
</dbReference>
<feature type="signal peptide" evidence="5">
    <location>
        <begin position="1"/>
        <end position="15"/>
    </location>
</feature>
<evidence type="ECO:0000256" key="1">
    <source>
        <dbReference type="ARBA" id="ARBA00004418"/>
    </source>
</evidence>
<dbReference type="NCBIfam" id="TIGR03170">
    <property type="entry name" value="flgA_cterm"/>
    <property type="match status" value="1"/>
</dbReference>
<keyword evidence="7" id="KW-0969">Cilium</keyword>
<evidence type="ECO:0000256" key="3">
    <source>
        <dbReference type="ARBA" id="ARBA00022764"/>
    </source>
</evidence>
<dbReference type="GO" id="GO:0044780">
    <property type="term" value="P:bacterial-type flagellum assembly"/>
    <property type="evidence" value="ECO:0007669"/>
    <property type="project" value="InterPro"/>
</dbReference>
<sequence>MRWMVLCLFPLPAFADALIPNRIIKAGQVIEAADISVVDADIPGTATDPALVAGQEARVALYPGRPIRNGQFGPPAIVLRNQVVSLSYVMGTLAIFTEGRALDRGGVGDVIPVVNLSSRNTVQGRIMPDGTVSVVRTEG</sequence>
<proteinExistence type="inferred from homology"/>
<keyword evidence="7" id="KW-0966">Cell projection</keyword>
<comment type="function">
    <text evidence="4">Involved in the assembly process of the P-ring formation. It may associate with FlgF on the rod constituting a structure essential for the P-ring assembly or may act as a modulator protein for the P-ring assembly.</text>
</comment>
<feature type="domain" description="SAF" evidence="6">
    <location>
        <begin position="15"/>
        <end position="73"/>
    </location>
</feature>
<dbReference type="OrthoDB" id="7619725at2"/>
<evidence type="ECO:0000256" key="5">
    <source>
        <dbReference type="SAM" id="SignalP"/>
    </source>
</evidence>
<dbReference type="InterPro" id="IPR013974">
    <property type="entry name" value="SAF"/>
</dbReference>
<keyword evidence="4" id="KW-1005">Bacterial flagellum biogenesis</keyword>
<dbReference type="Pfam" id="PF13144">
    <property type="entry name" value="ChapFlgA"/>
    <property type="match status" value="1"/>
</dbReference>
<feature type="chain" id="PRO_5019447466" description="Flagella basal body P-ring formation protein FlgA" evidence="5">
    <location>
        <begin position="16"/>
        <end position="139"/>
    </location>
</feature>
<dbReference type="CDD" id="cd11614">
    <property type="entry name" value="SAF_CpaB_FlgA_like"/>
    <property type="match status" value="1"/>
</dbReference>
<evidence type="ECO:0000313" key="8">
    <source>
        <dbReference type="Proteomes" id="UP000284547"/>
    </source>
</evidence>
<dbReference type="Proteomes" id="UP000284547">
    <property type="component" value="Unassembled WGS sequence"/>
</dbReference>
<dbReference type="Gene3D" id="2.30.30.760">
    <property type="match status" value="1"/>
</dbReference>
<evidence type="ECO:0000256" key="4">
    <source>
        <dbReference type="RuleBase" id="RU362063"/>
    </source>
</evidence>